<keyword evidence="5 8" id="KW-0547">Nucleotide-binding</keyword>
<evidence type="ECO:0000256" key="5">
    <source>
        <dbReference type="ARBA" id="ARBA00022741"/>
    </source>
</evidence>
<dbReference type="SUPFAM" id="SSF52374">
    <property type="entry name" value="Nucleotidylyl transferase"/>
    <property type="match status" value="1"/>
</dbReference>
<keyword evidence="8" id="KW-0963">Cytoplasm</keyword>
<comment type="subcellular location">
    <subcellularLocation>
        <location evidence="8">Cytoplasm</location>
    </subcellularLocation>
</comment>
<reference evidence="9 10" key="1">
    <citation type="submission" date="2016-10" db="EMBL/GenBank/DDBJ databases">
        <authorList>
            <person name="de Groot N.N."/>
        </authorList>
    </citation>
    <scope>NUCLEOTIDE SEQUENCE [LARGE SCALE GENOMIC DNA]</scope>
    <source>
        <strain evidence="9 10">DSM 21039</strain>
    </source>
</reference>
<dbReference type="Gene3D" id="3.40.50.620">
    <property type="entry name" value="HUPs"/>
    <property type="match status" value="1"/>
</dbReference>
<feature type="active site" description="Proton donor" evidence="8">
    <location>
        <position position="37"/>
    </location>
</feature>
<dbReference type="STRING" id="573321.SAMN04488505_105363"/>
<comment type="catalytic activity">
    <reaction evidence="7 8">
        <text>(R)-pantoate + beta-alanine + ATP = (R)-pantothenate + AMP + diphosphate + H(+)</text>
        <dbReference type="Rhea" id="RHEA:10912"/>
        <dbReference type="ChEBI" id="CHEBI:15378"/>
        <dbReference type="ChEBI" id="CHEBI:15980"/>
        <dbReference type="ChEBI" id="CHEBI:29032"/>
        <dbReference type="ChEBI" id="CHEBI:30616"/>
        <dbReference type="ChEBI" id="CHEBI:33019"/>
        <dbReference type="ChEBI" id="CHEBI:57966"/>
        <dbReference type="ChEBI" id="CHEBI:456215"/>
        <dbReference type="EC" id="6.3.2.1"/>
    </reaction>
</comment>
<feature type="binding site" evidence="8">
    <location>
        <position position="179"/>
    </location>
    <ligand>
        <name>ATP</name>
        <dbReference type="ChEBI" id="CHEBI:30616"/>
    </ligand>
</feature>
<dbReference type="InterPro" id="IPR014729">
    <property type="entry name" value="Rossmann-like_a/b/a_fold"/>
</dbReference>
<evidence type="ECO:0000256" key="4">
    <source>
        <dbReference type="ARBA" id="ARBA00022655"/>
    </source>
</evidence>
<protein>
    <recommendedName>
        <fullName evidence="8">Pantothenate synthetase</fullName>
        <shortName evidence="8">PS</shortName>
        <ecNumber evidence="8">6.3.2.1</ecNumber>
    </recommendedName>
    <alternativeName>
        <fullName evidence="8">Pantoate--beta-alanine ligase</fullName>
    </alternativeName>
    <alternativeName>
        <fullName evidence="8">Pantoate-activating enzyme</fullName>
    </alternativeName>
</protein>
<evidence type="ECO:0000256" key="2">
    <source>
        <dbReference type="ARBA" id="ARBA00009256"/>
    </source>
</evidence>
<evidence type="ECO:0000256" key="1">
    <source>
        <dbReference type="ARBA" id="ARBA00004990"/>
    </source>
</evidence>
<dbReference type="InterPro" id="IPR042176">
    <property type="entry name" value="Pantoate_ligase_C"/>
</dbReference>
<dbReference type="PANTHER" id="PTHR21299:SF1">
    <property type="entry name" value="PANTOATE--BETA-ALANINE LIGASE"/>
    <property type="match status" value="1"/>
</dbReference>
<comment type="subunit">
    <text evidence="8">Homodimer.</text>
</comment>
<dbReference type="Gene3D" id="3.30.1300.10">
    <property type="entry name" value="Pantoate-beta-alanine ligase, C-terminal domain"/>
    <property type="match status" value="1"/>
</dbReference>
<accession>A0A1H8A9L3</accession>
<dbReference type="EMBL" id="FOBB01000005">
    <property type="protein sequence ID" value="SEM67243.1"/>
    <property type="molecule type" value="Genomic_DNA"/>
</dbReference>
<feature type="binding site" evidence="8">
    <location>
        <begin position="187"/>
        <end position="190"/>
    </location>
    <ligand>
        <name>ATP</name>
        <dbReference type="ChEBI" id="CHEBI:30616"/>
    </ligand>
</feature>
<comment type="miscellaneous">
    <text evidence="8">The reaction proceeds by a bi uni uni bi ping pong mechanism.</text>
</comment>
<feature type="binding site" evidence="8">
    <location>
        <position position="61"/>
    </location>
    <ligand>
        <name>beta-alanine</name>
        <dbReference type="ChEBI" id="CHEBI:57966"/>
    </ligand>
</feature>
<dbReference type="GO" id="GO:0005524">
    <property type="term" value="F:ATP binding"/>
    <property type="evidence" value="ECO:0007669"/>
    <property type="project" value="UniProtKB-KW"/>
</dbReference>
<dbReference type="RefSeq" id="WP_089917035.1">
    <property type="nucleotide sequence ID" value="NZ_FOBB01000005.1"/>
</dbReference>
<organism evidence="9 10">
    <name type="scientific">Chitinophaga rupis</name>
    <dbReference type="NCBI Taxonomy" id="573321"/>
    <lineage>
        <taxon>Bacteria</taxon>
        <taxon>Pseudomonadati</taxon>
        <taxon>Bacteroidota</taxon>
        <taxon>Chitinophagia</taxon>
        <taxon>Chitinophagales</taxon>
        <taxon>Chitinophagaceae</taxon>
        <taxon>Chitinophaga</taxon>
    </lineage>
</organism>
<keyword evidence="4 8" id="KW-0566">Pantothenate biosynthesis</keyword>
<keyword evidence="10" id="KW-1185">Reference proteome</keyword>
<dbReference type="EC" id="6.3.2.1" evidence="8"/>
<dbReference type="Proteomes" id="UP000198984">
    <property type="component" value="Unassembled WGS sequence"/>
</dbReference>
<dbReference type="GO" id="GO:0015940">
    <property type="term" value="P:pantothenate biosynthetic process"/>
    <property type="evidence" value="ECO:0007669"/>
    <property type="project" value="UniProtKB-UniRule"/>
</dbReference>
<sequence length="287" mass="31587">MYLFKQKDELRHYLNTAKQQGATIGFVPTMGALHEGHLSLIRTAKAQTSLTVCSIFVNPTQFNDPADFEKYPITIEKDIQMLIAAGTDVLFLPAVAEMYPEGLSAPAPHYDFGALETVLEGAHRPGHFQGVGRIVHKLLDIVQPHKLFMGQKDLQQCLVVTRLLPLIDSPAEMVICPTLREPDGLAMSSRNMRLGPDERKNAVALYQALSYIKTGLAKGGSLPDILAAARLQLQSSKFEMDYLDVIAVKDDGIILSPEQAVTDLPMYAVVAARMKGSPVRLIDNMQM</sequence>
<evidence type="ECO:0000256" key="7">
    <source>
        <dbReference type="ARBA" id="ARBA00048258"/>
    </source>
</evidence>
<gene>
    <name evidence="8" type="primary">panC</name>
    <name evidence="9" type="ORF">SAMN04488505_105363</name>
</gene>
<dbReference type="OrthoDB" id="9773087at2"/>
<feature type="binding site" evidence="8">
    <location>
        <begin position="30"/>
        <end position="37"/>
    </location>
    <ligand>
        <name>ATP</name>
        <dbReference type="ChEBI" id="CHEBI:30616"/>
    </ligand>
</feature>
<comment type="pathway">
    <text evidence="1 8">Cofactor biosynthesis; (R)-pantothenate biosynthesis; (R)-pantothenate from (R)-pantoate and beta-alanine: step 1/1.</text>
</comment>
<evidence type="ECO:0000313" key="9">
    <source>
        <dbReference type="EMBL" id="SEM67243.1"/>
    </source>
</evidence>
<dbReference type="InterPro" id="IPR003721">
    <property type="entry name" value="Pantoate_ligase"/>
</dbReference>
<dbReference type="PANTHER" id="PTHR21299">
    <property type="entry name" value="CYTIDYLATE KINASE/PANTOATE-BETA-ALANINE LIGASE"/>
    <property type="match status" value="1"/>
</dbReference>
<evidence type="ECO:0000256" key="8">
    <source>
        <dbReference type="HAMAP-Rule" id="MF_00158"/>
    </source>
</evidence>
<dbReference type="NCBIfam" id="TIGR00018">
    <property type="entry name" value="panC"/>
    <property type="match status" value="1"/>
</dbReference>
<name>A0A1H8A9L3_9BACT</name>
<feature type="binding site" evidence="8">
    <location>
        <position position="156"/>
    </location>
    <ligand>
        <name>(R)-pantoate</name>
        <dbReference type="ChEBI" id="CHEBI:15980"/>
    </ligand>
</feature>
<dbReference type="Pfam" id="PF02569">
    <property type="entry name" value="Pantoate_ligase"/>
    <property type="match status" value="1"/>
</dbReference>
<feature type="binding site" evidence="8">
    <location>
        <begin position="150"/>
        <end position="153"/>
    </location>
    <ligand>
        <name>ATP</name>
        <dbReference type="ChEBI" id="CHEBI:30616"/>
    </ligand>
</feature>
<comment type="similarity">
    <text evidence="2 8">Belongs to the pantothenate synthetase family.</text>
</comment>
<evidence type="ECO:0000313" key="10">
    <source>
        <dbReference type="Proteomes" id="UP000198984"/>
    </source>
</evidence>
<evidence type="ECO:0000256" key="3">
    <source>
        <dbReference type="ARBA" id="ARBA00022598"/>
    </source>
</evidence>
<dbReference type="GO" id="GO:0005829">
    <property type="term" value="C:cytosol"/>
    <property type="evidence" value="ECO:0007669"/>
    <property type="project" value="TreeGrafter"/>
</dbReference>
<dbReference type="AlphaFoldDB" id="A0A1H8A9L3"/>
<evidence type="ECO:0000256" key="6">
    <source>
        <dbReference type="ARBA" id="ARBA00022840"/>
    </source>
</evidence>
<comment type="function">
    <text evidence="8">Catalyzes the condensation of pantoate with beta-alanine in an ATP-dependent reaction via a pantoyl-adenylate intermediate.</text>
</comment>
<feature type="binding site" evidence="8">
    <location>
        <position position="61"/>
    </location>
    <ligand>
        <name>(R)-pantoate</name>
        <dbReference type="ChEBI" id="CHEBI:15980"/>
    </ligand>
</feature>
<dbReference type="UniPathway" id="UPA00028">
    <property type="reaction ID" value="UER00005"/>
</dbReference>
<keyword evidence="3 8" id="KW-0436">Ligase</keyword>
<dbReference type="HAMAP" id="MF_00158">
    <property type="entry name" value="PanC"/>
    <property type="match status" value="1"/>
</dbReference>
<keyword evidence="6 8" id="KW-0067">ATP-binding</keyword>
<dbReference type="GO" id="GO:0004592">
    <property type="term" value="F:pantoate-beta-alanine ligase activity"/>
    <property type="evidence" value="ECO:0007669"/>
    <property type="project" value="UniProtKB-UniRule"/>
</dbReference>
<proteinExistence type="inferred from homology"/>